<evidence type="ECO:0000256" key="13">
    <source>
        <dbReference type="SAM" id="SignalP"/>
    </source>
</evidence>
<dbReference type="FunFam" id="4.10.740.10:FF:000001">
    <property type="entry name" value="vitamin K-dependent protein S"/>
    <property type="match status" value="1"/>
</dbReference>
<dbReference type="Gene3D" id="4.10.740.10">
    <property type="entry name" value="Coagulation Factor IX"/>
    <property type="match status" value="1"/>
</dbReference>
<sequence length="585" mass="65981">MKVLTALIAVSLLLSLSDVVSSDERPQPREAECENYPTLTCTREFDPVCGDDGETYSTECVLCVENKKRNQHVKVMHKGKCEKKKTFLHVIVTQRVQMSESSICLVILLFTTYTIGLQTAVFLNHRDATRILRHRRANYFLEEMKPGDLERECYEEICSREEAAEIFQSTEKTTEFWYRYQRQSKCHENVCFNGGVCSVNEGRYTCVCPPRYTGTHCETELFECEYKNGGCLHYCKDSQPVGSSVTCSCADGYDLEEDGKTCQVSARYPCGKQWTQGFLLRSLLDDLNHTHTAEDHTHYPTNNTSNHTHSPENTTQALYKISTYDDSDRRIVGGVLQRQGGSPWQALLRNKDESGFCGGALINQRWVVTAAHCLQETPDHVTLGDFDKFRPDAGEQKIKVEKVVVHPHFHEYTFDSDVALLYLSEPVVFSSVVSPVCLPNTHLARRLERPGENGLVSGWGATHYLGRSSRFLMKVSLPVVDQKECMDSTDQVITDNMFCAGFLHAEKDACSGDSGGPFVVNYRGTWFLTGVVSWGEQCAADGKYGVYTRISNFLNWIGDEMKKLEETISKNTKQSSTPSTLRSDP</sequence>
<comment type="caution">
    <text evidence="11">Lacks conserved residue(s) required for the propagation of feature annotation.</text>
</comment>
<dbReference type="PROSITE" id="PS00022">
    <property type="entry name" value="EGF_1"/>
    <property type="match status" value="1"/>
</dbReference>
<dbReference type="Proteomes" id="UP001187315">
    <property type="component" value="Unassembled WGS sequence"/>
</dbReference>
<dbReference type="SMART" id="SM00020">
    <property type="entry name" value="Tryp_SPc"/>
    <property type="match status" value="1"/>
</dbReference>
<dbReference type="InterPro" id="IPR001314">
    <property type="entry name" value="Peptidase_S1A"/>
</dbReference>
<dbReference type="SUPFAM" id="SSF57196">
    <property type="entry name" value="EGF/Laminin"/>
    <property type="match status" value="2"/>
</dbReference>
<keyword evidence="7 12" id="KW-0378">Hydrolase</keyword>
<evidence type="ECO:0000313" key="19">
    <source>
        <dbReference type="Proteomes" id="UP001187315"/>
    </source>
</evidence>
<evidence type="ECO:0000259" key="14">
    <source>
        <dbReference type="PROSITE" id="PS50026"/>
    </source>
</evidence>
<dbReference type="InterPro" id="IPR033116">
    <property type="entry name" value="TRYPSIN_SER"/>
</dbReference>
<organism evidence="18 19">
    <name type="scientific">Tachysurus vachellii</name>
    <name type="common">Darkbarbel catfish</name>
    <name type="synonym">Pelteobagrus vachellii</name>
    <dbReference type="NCBI Taxonomy" id="175792"/>
    <lineage>
        <taxon>Eukaryota</taxon>
        <taxon>Metazoa</taxon>
        <taxon>Chordata</taxon>
        <taxon>Craniata</taxon>
        <taxon>Vertebrata</taxon>
        <taxon>Euteleostomi</taxon>
        <taxon>Actinopterygii</taxon>
        <taxon>Neopterygii</taxon>
        <taxon>Teleostei</taxon>
        <taxon>Ostariophysi</taxon>
        <taxon>Siluriformes</taxon>
        <taxon>Bagridae</taxon>
        <taxon>Tachysurus</taxon>
    </lineage>
</organism>
<dbReference type="InterPro" id="IPR001254">
    <property type="entry name" value="Trypsin_dom"/>
</dbReference>
<evidence type="ECO:0000256" key="11">
    <source>
        <dbReference type="PROSITE-ProRule" id="PRU00076"/>
    </source>
</evidence>
<keyword evidence="8 12" id="KW-0720">Serine protease</keyword>
<evidence type="ECO:0000256" key="7">
    <source>
        <dbReference type="ARBA" id="ARBA00022801"/>
    </source>
</evidence>
<dbReference type="Pfam" id="PF14670">
    <property type="entry name" value="FXa_inhibition"/>
    <property type="match status" value="1"/>
</dbReference>
<feature type="signal peptide" evidence="13">
    <location>
        <begin position="1"/>
        <end position="22"/>
    </location>
</feature>
<dbReference type="SMART" id="SM00280">
    <property type="entry name" value="KAZAL"/>
    <property type="match status" value="1"/>
</dbReference>
<keyword evidence="5 13" id="KW-0732">Signal</keyword>
<dbReference type="InterPro" id="IPR000742">
    <property type="entry name" value="EGF"/>
</dbReference>
<feature type="chain" id="PRO_5041709443" description="Coagulation factor X" evidence="13">
    <location>
        <begin position="23"/>
        <end position="585"/>
    </location>
</feature>
<dbReference type="GO" id="GO:0005615">
    <property type="term" value="C:extracellular space"/>
    <property type="evidence" value="ECO:0007669"/>
    <property type="project" value="TreeGrafter"/>
</dbReference>
<evidence type="ECO:0000313" key="18">
    <source>
        <dbReference type="EMBL" id="KAK2831068.1"/>
    </source>
</evidence>
<feature type="domain" description="Kazal-like" evidence="17">
    <location>
        <begin position="27"/>
        <end position="83"/>
    </location>
</feature>
<dbReference type="InterPro" id="IPR009003">
    <property type="entry name" value="Peptidase_S1_PA"/>
</dbReference>
<keyword evidence="3 11" id="KW-0245">EGF-like domain</keyword>
<evidence type="ECO:0000256" key="1">
    <source>
        <dbReference type="ARBA" id="ARBA00004613"/>
    </source>
</evidence>
<keyword evidence="6" id="KW-0677">Repeat</keyword>
<reference evidence="18" key="1">
    <citation type="submission" date="2023-08" db="EMBL/GenBank/DDBJ databases">
        <title>Pelteobagrus vachellii genome.</title>
        <authorList>
            <person name="Liu H."/>
        </authorList>
    </citation>
    <scope>NUCLEOTIDE SEQUENCE</scope>
    <source>
        <strain evidence="18">PRFRI_2022a</strain>
        <tissue evidence="18">Muscle</tissue>
    </source>
</reference>
<keyword evidence="10" id="KW-0325">Glycoprotein</keyword>
<accession>A0AA88M7M5</accession>
<dbReference type="PROSITE" id="PS50026">
    <property type="entry name" value="EGF_3"/>
    <property type="match status" value="1"/>
</dbReference>
<evidence type="ECO:0000259" key="15">
    <source>
        <dbReference type="PROSITE" id="PS50240"/>
    </source>
</evidence>
<name>A0AA88M7M5_TACVA</name>
<feature type="domain" description="EGF-like" evidence="14">
    <location>
        <begin position="182"/>
        <end position="218"/>
    </location>
</feature>
<feature type="disulfide bond" evidence="11">
    <location>
        <begin position="208"/>
        <end position="217"/>
    </location>
</feature>
<dbReference type="Gene3D" id="2.10.25.10">
    <property type="entry name" value="Laminin"/>
    <property type="match status" value="2"/>
</dbReference>
<dbReference type="InterPro" id="IPR018114">
    <property type="entry name" value="TRYPSIN_HIS"/>
</dbReference>
<dbReference type="GO" id="GO:0004252">
    <property type="term" value="F:serine-type endopeptidase activity"/>
    <property type="evidence" value="ECO:0007669"/>
    <property type="project" value="InterPro"/>
</dbReference>
<dbReference type="Gene3D" id="2.40.10.10">
    <property type="entry name" value="Trypsin-like serine proteases"/>
    <property type="match status" value="2"/>
</dbReference>
<dbReference type="PRINTS" id="PR00722">
    <property type="entry name" value="CHYMOTRYPSIN"/>
</dbReference>
<dbReference type="Pfam" id="PF00594">
    <property type="entry name" value="Gla"/>
    <property type="match status" value="1"/>
</dbReference>
<dbReference type="PROSITE" id="PS51465">
    <property type="entry name" value="KAZAL_2"/>
    <property type="match status" value="1"/>
</dbReference>
<dbReference type="CDD" id="cd00054">
    <property type="entry name" value="EGF_CA"/>
    <property type="match status" value="1"/>
</dbReference>
<dbReference type="InterPro" id="IPR036058">
    <property type="entry name" value="Kazal_dom_sf"/>
</dbReference>
<dbReference type="SUPFAM" id="SSF100895">
    <property type="entry name" value="Kazal-type serine protease inhibitors"/>
    <property type="match status" value="1"/>
</dbReference>
<dbReference type="FunFam" id="2.10.25.10:FF:000012">
    <property type="entry name" value="Delta-like protein"/>
    <property type="match status" value="1"/>
</dbReference>
<dbReference type="FunFam" id="2.40.10.10:FF:000120">
    <property type="entry name" value="Putative serine protease"/>
    <property type="match status" value="1"/>
</dbReference>
<dbReference type="PROSITE" id="PS00011">
    <property type="entry name" value="GLA_1"/>
    <property type="match status" value="1"/>
</dbReference>
<dbReference type="PANTHER" id="PTHR24278:SF25">
    <property type="entry name" value="COAGULATION FACTOR IX"/>
    <property type="match status" value="1"/>
</dbReference>
<evidence type="ECO:0000256" key="8">
    <source>
        <dbReference type="ARBA" id="ARBA00022825"/>
    </source>
</evidence>
<dbReference type="Gene3D" id="3.30.60.30">
    <property type="match status" value="1"/>
</dbReference>
<dbReference type="Pfam" id="PF00089">
    <property type="entry name" value="Trypsin"/>
    <property type="match status" value="1"/>
</dbReference>
<dbReference type="SMART" id="SM00069">
    <property type="entry name" value="GLA"/>
    <property type="match status" value="1"/>
</dbReference>
<dbReference type="SMART" id="SM00181">
    <property type="entry name" value="EGF"/>
    <property type="match status" value="2"/>
</dbReference>
<keyword evidence="9 11" id="KW-1015">Disulfide bond</keyword>
<dbReference type="CDD" id="cd00190">
    <property type="entry name" value="Tryp_SPc"/>
    <property type="match status" value="1"/>
</dbReference>
<keyword evidence="2" id="KW-0964">Secreted</keyword>
<dbReference type="Pfam" id="PF00008">
    <property type="entry name" value="EGF"/>
    <property type="match status" value="1"/>
</dbReference>
<evidence type="ECO:0000256" key="2">
    <source>
        <dbReference type="ARBA" id="ARBA00022525"/>
    </source>
</evidence>
<feature type="domain" description="Peptidase S1" evidence="15">
    <location>
        <begin position="331"/>
        <end position="562"/>
    </location>
</feature>
<evidence type="ECO:0000256" key="4">
    <source>
        <dbReference type="ARBA" id="ARBA00022670"/>
    </source>
</evidence>
<evidence type="ECO:0000256" key="9">
    <source>
        <dbReference type="ARBA" id="ARBA00023157"/>
    </source>
</evidence>
<evidence type="ECO:0000256" key="6">
    <source>
        <dbReference type="ARBA" id="ARBA00022737"/>
    </source>
</evidence>
<feature type="domain" description="Gla" evidence="16">
    <location>
        <begin position="136"/>
        <end position="182"/>
    </location>
</feature>
<comment type="subcellular location">
    <subcellularLocation>
        <location evidence="1">Secreted</location>
    </subcellularLocation>
</comment>
<evidence type="ECO:0000256" key="12">
    <source>
        <dbReference type="RuleBase" id="RU363034"/>
    </source>
</evidence>
<evidence type="ECO:0000256" key="10">
    <source>
        <dbReference type="ARBA" id="ARBA00023180"/>
    </source>
</evidence>
<comment type="caution">
    <text evidence="18">The sequence shown here is derived from an EMBL/GenBank/DDBJ whole genome shotgun (WGS) entry which is preliminary data.</text>
</comment>
<protein>
    <recommendedName>
        <fullName evidence="20">Coagulation factor X</fullName>
    </recommendedName>
</protein>
<dbReference type="InterPro" id="IPR035972">
    <property type="entry name" value="GLA-like_dom_SF"/>
</dbReference>
<dbReference type="InterPro" id="IPR050442">
    <property type="entry name" value="Peptidase_S1_coag_factors"/>
</dbReference>
<keyword evidence="4 12" id="KW-0645">Protease</keyword>
<dbReference type="InterPro" id="IPR043504">
    <property type="entry name" value="Peptidase_S1_PA_chymotrypsin"/>
</dbReference>
<dbReference type="PRINTS" id="PR00001">
    <property type="entry name" value="GLABLOOD"/>
</dbReference>
<dbReference type="GO" id="GO:0005509">
    <property type="term" value="F:calcium ion binding"/>
    <property type="evidence" value="ECO:0007669"/>
    <property type="project" value="InterPro"/>
</dbReference>
<evidence type="ECO:0000259" key="17">
    <source>
        <dbReference type="PROSITE" id="PS51465"/>
    </source>
</evidence>
<dbReference type="PROSITE" id="PS00135">
    <property type="entry name" value="TRYPSIN_SER"/>
    <property type="match status" value="1"/>
</dbReference>
<dbReference type="EMBL" id="JAVHJS010000017">
    <property type="protein sequence ID" value="KAK2831068.1"/>
    <property type="molecule type" value="Genomic_DNA"/>
</dbReference>
<evidence type="ECO:0008006" key="20">
    <source>
        <dbReference type="Google" id="ProtNLM"/>
    </source>
</evidence>
<dbReference type="AlphaFoldDB" id="A0AA88M7M5"/>
<dbReference type="InterPro" id="IPR000294">
    <property type="entry name" value="GLA_domain"/>
</dbReference>
<gene>
    <name evidence="18" type="ORF">Q7C36_016154</name>
</gene>
<dbReference type="PROSITE" id="PS50240">
    <property type="entry name" value="TRYPSIN_DOM"/>
    <property type="match status" value="1"/>
</dbReference>
<evidence type="ECO:0000259" key="16">
    <source>
        <dbReference type="PROSITE" id="PS50998"/>
    </source>
</evidence>
<keyword evidence="19" id="KW-1185">Reference proteome</keyword>
<dbReference type="PROSITE" id="PS01186">
    <property type="entry name" value="EGF_2"/>
    <property type="match status" value="1"/>
</dbReference>
<dbReference type="PANTHER" id="PTHR24278">
    <property type="entry name" value="COAGULATION FACTOR"/>
    <property type="match status" value="1"/>
</dbReference>
<dbReference type="PROSITE" id="PS50998">
    <property type="entry name" value="GLA_2"/>
    <property type="match status" value="1"/>
</dbReference>
<evidence type="ECO:0000256" key="3">
    <source>
        <dbReference type="ARBA" id="ARBA00022536"/>
    </source>
</evidence>
<proteinExistence type="predicted"/>
<dbReference type="InterPro" id="IPR002350">
    <property type="entry name" value="Kazal_dom"/>
</dbReference>
<dbReference type="PROSITE" id="PS00134">
    <property type="entry name" value="TRYPSIN_HIS"/>
    <property type="match status" value="1"/>
</dbReference>
<dbReference type="InterPro" id="IPR017857">
    <property type="entry name" value="Coagulation_fac-like_Gla_dom"/>
</dbReference>
<dbReference type="SUPFAM" id="SSF57630">
    <property type="entry name" value="GLA-domain"/>
    <property type="match status" value="1"/>
</dbReference>
<dbReference type="GO" id="GO:0006508">
    <property type="term" value="P:proteolysis"/>
    <property type="evidence" value="ECO:0007669"/>
    <property type="project" value="UniProtKB-KW"/>
</dbReference>
<dbReference type="Pfam" id="PF00050">
    <property type="entry name" value="Kazal_1"/>
    <property type="match status" value="1"/>
</dbReference>
<evidence type="ECO:0000256" key="5">
    <source>
        <dbReference type="ARBA" id="ARBA00022729"/>
    </source>
</evidence>
<dbReference type="SUPFAM" id="SSF50494">
    <property type="entry name" value="Trypsin-like serine proteases"/>
    <property type="match status" value="1"/>
</dbReference>
<dbReference type="PROSITE" id="PS00282">
    <property type="entry name" value="KAZAL_1"/>
    <property type="match status" value="1"/>
</dbReference>